<feature type="region of interest" description="Disordered" evidence="6">
    <location>
        <begin position="231"/>
        <end position="260"/>
    </location>
</feature>
<evidence type="ECO:0000313" key="10">
    <source>
        <dbReference type="EMBL" id="CAI9607074.1"/>
    </source>
</evidence>
<dbReference type="Pfam" id="PF23679">
    <property type="entry name" value="UPA-FIIND"/>
    <property type="match status" value="1"/>
</dbReference>
<evidence type="ECO:0000259" key="7">
    <source>
        <dbReference type="PROSITE" id="PS50209"/>
    </source>
</evidence>
<evidence type="ECO:0000256" key="1">
    <source>
        <dbReference type="ARBA" id="ARBA00004514"/>
    </source>
</evidence>
<dbReference type="PROSITE" id="PS50209">
    <property type="entry name" value="CARD"/>
    <property type="match status" value="2"/>
</dbReference>
<dbReference type="Pfam" id="PF00619">
    <property type="entry name" value="CARD"/>
    <property type="match status" value="2"/>
</dbReference>
<keyword evidence="5" id="KW-0395">Inflammatory response</keyword>
<feature type="domain" description="FIIND" evidence="9">
    <location>
        <begin position="282"/>
        <end position="583"/>
    </location>
</feature>
<dbReference type="Gene3D" id="1.10.533.10">
    <property type="entry name" value="Death Domain, Fas"/>
    <property type="match status" value="3"/>
</dbReference>
<evidence type="ECO:0000259" key="9">
    <source>
        <dbReference type="PROSITE" id="PS51830"/>
    </source>
</evidence>
<evidence type="ECO:0000256" key="2">
    <source>
        <dbReference type="ARBA" id="ARBA00022490"/>
    </source>
</evidence>
<dbReference type="PROSITE" id="PS51830">
    <property type="entry name" value="FIIND"/>
    <property type="match status" value="1"/>
</dbReference>
<comment type="caution">
    <text evidence="10">The sequence shown here is derived from an EMBL/GenBank/DDBJ whole genome shotgun (WGS) entry which is preliminary data.</text>
</comment>
<reference evidence="10" key="1">
    <citation type="submission" date="2023-05" db="EMBL/GenBank/DDBJ databases">
        <authorList>
            <person name="Stuckert A."/>
        </authorList>
    </citation>
    <scope>NUCLEOTIDE SEQUENCE</scope>
</reference>
<feature type="domain" description="CARD" evidence="7">
    <location>
        <begin position="20"/>
        <end position="110"/>
    </location>
</feature>
<dbReference type="Pfam" id="PF13553">
    <property type="entry name" value="FIIND"/>
    <property type="match status" value="1"/>
</dbReference>
<feature type="compositionally biased region" description="Basic and acidic residues" evidence="6">
    <location>
        <begin position="243"/>
        <end position="257"/>
    </location>
</feature>
<dbReference type="Proteomes" id="UP001162483">
    <property type="component" value="Unassembled WGS sequence"/>
</dbReference>
<dbReference type="Pfam" id="PF02758">
    <property type="entry name" value="PYRIN"/>
    <property type="match status" value="1"/>
</dbReference>
<evidence type="ECO:0000256" key="5">
    <source>
        <dbReference type="ARBA" id="ARBA00023198"/>
    </source>
</evidence>
<dbReference type="InterPro" id="IPR025307">
    <property type="entry name" value="FIIND_dom"/>
</dbReference>
<keyword evidence="11" id="KW-1185">Reference proteome</keyword>
<dbReference type="PANTHER" id="PTHR46985">
    <property type="entry name" value="NACHT, LRR AND PYD DOMAINS-CONTAINING PROTEIN 1"/>
    <property type="match status" value="1"/>
</dbReference>
<name>A0ABN9GD32_9NEOB</name>
<protein>
    <submittedName>
        <fullName evidence="10">Uncharacterized protein</fullName>
    </submittedName>
</protein>
<evidence type="ECO:0000313" key="11">
    <source>
        <dbReference type="Proteomes" id="UP001162483"/>
    </source>
</evidence>
<dbReference type="InterPro" id="IPR004020">
    <property type="entry name" value="DAPIN"/>
</dbReference>
<feature type="non-terminal residue" evidence="10">
    <location>
        <position position="696"/>
    </location>
</feature>
<feature type="domain" description="Pyrin" evidence="8">
    <location>
        <begin position="606"/>
        <end position="696"/>
    </location>
</feature>
<proteinExistence type="predicted"/>
<keyword evidence="4" id="KW-0391">Immunity</keyword>
<organism evidence="10 11">
    <name type="scientific">Staurois parvus</name>
    <dbReference type="NCBI Taxonomy" id="386267"/>
    <lineage>
        <taxon>Eukaryota</taxon>
        <taxon>Metazoa</taxon>
        <taxon>Chordata</taxon>
        <taxon>Craniata</taxon>
        <taxon>Vertebrata</taxon>
        <taxon>Euteleostomi</taxon>
        <taxon>Amphibia</taxon>
        <taxon>Batrachia</taxon>
        <taxon>Anura</taxon>
        <taxon>Neobatrachia</taxon>
        <taxon>Ranoidea</taxon>
        <taxon>Ranidae</taxon>
        <taxon>Staurois</taxon>
    </lineage>
</organism>
<evidence type="ECO:0000256" key="3">
    <source>
        <dbReference type="ARBA" id="ARBA00022588"/>
    </source>
</evidence>
<dbReference type="InterPro" id="IPR001315">
    <property type="entry name" value="CARD"/>
</dbReference>
<keyword evidence="3" id="KW-0399">Innate immunity</keyword>
<evidence type="ECO:0000256" key="4">
    <source>
        <dbReference type="ARBA" id="ARBA00022859"/>
    </source>
</evidence>
<gene>
    <name evidence="10" type="ORF">SPARVUS_LOCUS13877042</name>
</gene>
<feature type="domain" description="CARD" evidence="7">
    <location>
        <begin position="115"/>
        <end position="205"/>
    </location>
</feature>
<dbReference type="PANTHER" id="PTHR46985:SF4">
    <property type="entry name" value="CASPASE RECRUITMENT DOMAIN-CONTAINING PROTEIN 8"/>
    <property type="match status" value="1"/>
</dbReference>
<dbReference type="InterPro" id="IPR051249">
    <property type="entry name" value="NLRP_Inflammasome"/>
</dbReference>
<sequence length="696" mass="81192">MLKKYNEQLIEHLEHQDKQVKPEMKHFVDRYQQELTEQMTLEKSILNCLLEEGLLTSEQFKIIEDQKNQQKAMARLNFYISRWNNAQKDALYEILEEQNGPLIELLEEKDKKQQLVPQKEHFVDRYRQKLIERTTQVERLLYYLMIKDLLTFEQCDKIEEQRTNQDRMRTLYFYISGWSIAQKDALYNILKEEHEPMIKLLEEIDMEQSLQPSSEKHPYLPDWTAGGSSLLDVSPDPQPGCSKDPDPGRKADPERSDWSTATGTECAQNIFSPQQSDRLQCALCGKDEDSAVLVLPVITGMQFSLELQSAGLFRCSKTGIKFEVTRPVTIEFQLESWSSYGSLLQNLQNDYEILGPIFNIKTDLEPGVVSAVYLPHCLCIKGLKEDTSCIKCLHFKDDNLSLEHQLELSRTMLSWRIPPSPLSQLFFYPLKLIRDGIKRLIAIHGMVLIYWRISGITDPDHRKFRIHLYLMPCNQSVEMDIDNNETKDPMEHYYRLRKPHQTDSLYSGQTYEVKASQNGRVLPRTLQFQCSYVSRLYPYTEITVDGKEINDRFTISIEDGGSSVWQAEVDRGDMNDLQTQMLVFPHQGGQMDSVVEHQRPLNKAKVDCNRLTRRECLLNTCKEMKPNKFEEFKACLMDDEFLNIHQYKALTTSDLNNKTIVEVSECLIRRYTEKKALYVTYLVLGRIHENQLAKNL</sequence>
<accession>A0ABN9GD32</accession>
<dbReference type="SUPFAM" id="SSF47986">
    <property type="entry name" value="DEATH domain"/>
    <property type="match status" value="3"/>
</dbReference>
<dbReference type="EMBL" id="CATNWA010018386">
    <property type="protein sequence ID" value="CAI9607074.1"/>
    <property type="molecule type" value="Genomic_DNA"/>
</dbReference>
<evidence type="ECO:0000259" key="8">
    <source>
        <dbReference type="PROSITE" id="PS50824"/>
    </source>
</evidence>
<dbReference type="PROSITE" id="PS50824">
    <property type="entry name" value="DAPIN"/>
    <property type="match status" value="1"/>
</dbReference>
<dbReference type="InterPro" id="IPR011029">
    <property type="entry name" value="DEATH-like_dom_sf"/>
</dbReference>
<comment type="subcellular location">
    <subcellularLocation>
        <location evidence="1">Cytoplasm</location>
        <location evidence="1">Cytosol</location>
    </subcellularLocation>
</comment>
<evidence type="ECO:0000256" key="6">
    <source>
        <dbReference type="SAM" id="MobiDB-lite"/>
    </source>
</evidence>
<keyword evidence="2" id="KW-0963">Cytoplasm</keyword>